<protein>
    <submittedName>
        <fullName evidence="1">DUF4826 domain-containing protein</fullName>
    </submittedName>
</protein>
<dbReference type="AlphaFoldDB" id="A0A5R9PZX8"/>
<gene>
    <name evidence="1" type="ORF">C1E24_13915</name>
</gene>
<comment type="caution">
    <text evidence="1">The sequence shown here is derived from an EMBL/GenBank/DDBJ whole genome shotgun (WGS) entry which is preliminary data.</text>
</comment>
<name>A0A5R9PZX8_9GAMM</name>
<dbReference type="Pfam" id="PF16108">
    <property type="entry name" value="DUF4826"/>
    <property type="match status" value="1"/>
</dbReference>
<evidence type="ECO:0000313" key="1">
    <source>
        <dbReference type="EMBL" id="TLX46458.1"/>
    </source>
</evidence>
<dbReference type="Proteomes" id="UP000309186">
    <property type="component" value="Unassembled WGS sequence"/>
</dbReference>
<sequence length="143" mass="16167">MSEEKKIPVELTEAQVNQWQRECLGNAQKFLADKGVLPVSILEKECRILPPLCAVWKIKGNDGNTYWVITGRLPTDAVQVSAAENARDVLRHFSFQWQLKADGIMASKPIDKTQVDFANLLVNRAHGLYELFENEQLWANVAS</sequence>
<dbReference type="InterPro" id="IPR032251">
    <property type="entry name" value="DUF4826"/>
</dbReference>
<accession>A0A5R9PZX8</accession>
<dbReference type="RefSeq" id="WP_138482403.1">
    <property type="nucleotide sequence ID" value="NZ_PPSW01000022.1"/>
</dbReference>
<organism evidence="1 2">
    <name type="scientific">Pseudoalteromonas phenolica</name>
    <dbReference type="NCBI Taxonomy" id="161398"/>
    <lineage>
        <taxon>Bacteria</taxon>
        <taxon>Pseudomonadati</taxon>
        <taxon>Pseudomonadota</taxon>
        <taxon>Gammaproteobacteria</taxon>
        <taxon>Alteromonadales</taxon>
        <taxon>Pseudoalteromonadaceae</taxon>
        <taxon>Pseudoalteromonas</taxon>
    </lineage>
</organism>
<proteinExistence type="predicted"/>
<evidence type="ECO:0000313" key="2">
    <source>
        <dbReference type="Proteomes" id="UP000309186"/>
    </source>
</evidence>
<dbReference type="OrthoDB" id="3078260at2"/>
<dbReference type="EMBL" id="PPSW01000022">
    <property type="protein sequence ID" value="TLX46458.1"/>
    <property type="molecule type" value="Genomic_DNA"/>
</dbReference>
<reference evidence="1 2" key="1">
    <citation type="submission" date="2018-01" db="EMBL/GenBank/DDBJ databases">
        <title>Co-occurrence of chitin degradation, pigmentation and bioactivity in marine Pseudoalteromonas.</title>
        <authorList>
            <person name="Paulsen S."/>
            <person name="Gram L."/>
            <person name="Machado H."/>
        </authorList>
    </citation>
    <scope>NUCLEOTIDE SEQUENCE [LARGE SCALE GENOMIC DNA]</scope>
    <source>
        <strain evidence="1 2">S3663</strain>
    </source>
</reference>